<evidence type="ECO:0000256" key="1">
    <source>
        <dbReference type="ARBA" id="ARBA00005350"/>
    </source>
</evidence>
<gene>
    <name evidence="3" type="primary">PLSCR3</name>
    <name evidence="3" type="ORF">Bhyg_06395</name>
</gene>
<proteinExistence type="inferred from homology"/>
<reference evidence="3" key="1">
    <citation type="submission" date="2022-07" db="EMBL/GenBank/DDBJ databases">
        <authorList>
            <person name="Trinca V."/>
            <person name="Uliana J.V.C."/>
            <person name="Torres T.T."/>
            <person name="Ward R.J."/>
            <person name="Monesi N."/>
        </authorList>
    </citation>
    <scope>NUCLEOTIDE SEQUENCE</scope>
    <source>
        <strain evidence="3">HSMRA1968</strain>
        <tissue evidence="3">Whole embryos</tissue>
    </source>
</reference>
<accession>A0A9Q0N1J0</accession>
<dbReference type="GO" id="GO:0005886">
    <property type="term" value="C:plasma membrane"/>
    <property type="evidence" value="ECO:0007669"/>
    <property type="project" value="TreeGrafter"/>
</dbReference>
<evidence type="ECO:0000256" key="2">
    <source>
        <dbReference type="RuleBase" id="RU363116"/>
    </source>
</evidence>
<dbReference type="AlphaFoldDB" id="A0A9Q0N1J0"/>
<name>A0A9Q0N1J0_9DIPT</name>
<evidence type="ECO:0000313" key="3">
    <source>
        <dbReference type="EMBL" id="KAJ6641456.1"/>
    </source>
</evidence>
<evidence type="ECO:0000313" key="4">
    <source>
        <dbReference type="Proteomes" id="UP001151699"/>
    </source>
</evidence>
<protein>
    <recommendedName>
        <fullName evidence="2">Phospholipid scramblase</fullName>
    </recommendedName>
</protein>
<sequence length="281" mass="31578">MLQEDSVRNLQYDSDIRVAQTSTIEPIVYSQSTIITHPLSLQNENRKPLPIATVQLGDPRVPGAPSFVPSTGLDFLYGVPSIHIEQTFELHEYNGSSSENRFTIRSPTNETIFAASESSKPSDRLFFGALRPFSMHLIDKTHQEALSLQRKLAFGLLCCQPQSIEVWAPPGDLLGRVKETFSLFNAEFVIEDPHGNIIYQIEGPPKVLCFCRTEEMHLKVLSPDFVSQQGSITRIWNTDISAYTQNVYFAESNLDVKVKALFLGAAILMDYMFFQSKCSCC</sequence>
<comment type="function">
    <text evidence="2">May mediate accelerated ATP-independent bidirectional transbilayer migration of phospholipids upon binding calcium ions that results in a loss of phospholipid asymmetry in the plasma membrane.</text>
</comment>
<dbReference type="Proteomes" id="UP001151699">
    <property type="component" value="Chromosome B"/>
</dbReference>
<dbReference type="Pfam" id="PF03803">
    <property type="entry name" value="Scramblase"/>
    <property type="match status" value="1"/>
</dbReference>
<dbReference type="GO" id="GO:0017128">
    <property type="term" value="F:phospholipid scramblase activity"/>
    <property type="evidence" value="ECO:0007669"/>
    <property type="project" value="InterPro"/>
</dbReference>
<dbReference type="InterPro" id="IPR005552">
    <property type="entry name" value="Scramblase"/>
</dbReference>
<dbReference type="OrthoDB" id="444338at2759"/>
<organism evidence="3 4">
    <name type="scientific">Pseudolycoriella hygida</name>
    <dbReference type="NCBI Taxonomy" id="35572"/>
    <lineage>
        <taxon>Eukaryota</taxon>
        <taxon>Metazoa</taxon>
        <taxon>Ecdysozoa</taxon>
        <taxon>Arthropoda</taxon>
        <taxon>Hexapoda</taxon>
        <taxon>Insecta</taxon>
        <taxon>Pterygota</taxon>
        <taxon>Neoptera</taxon>
        <taxon>Endopterygota</taxon>
        <taxon>Diptera</taxon>
        <taxon>Nematocera</taxon>
        <taxon>Sciaroidea</taxon>
        <taxon>Sciaridae</taxon>
        <taxon>Pseudolycoriella</taxon>
    </lineage>
</organism>
<comment type="caution">
    <text evidence="3">The sequence shown here is derived from an EMBL/GenBank/DDBJ whole genome shotgun (WGS) entry which is preliminary data.</text>
</comment>
<dbReference type="EMBL" id="WJQU01000002">
    <property type="protein sequence ID" value="KAJ6641456.1"/>
    <property type="molecule type" value="Genomic_DNA"/>
</dbReference>
<keyword evidence="4" id="KW-1185">Reference proteome</keyword>
<dbReference type="PANTHER" id="PTHR23248">
    <property type="entry name" value="PHOSPHOLIPID SCRAMBLASE-RELATED"/>
    <property type="match status" value="1"/>
</dbReference>
<keyword evidence="2" id="KW-0564">Palmitate</keyword>
<comment type="similarity">
    <text evidence="1 2">Belongs to the phospholipid scramblase family.</text>
</comment>
<keyword evidence="2" id="KW-0449">Lipoprotein</keyword>
<comment type="cofactor">
    <cofactor evidence="2">
        <name>Ca(2+)</name>
        <dbReference type="ChEBI" id="CHEBI:29108"/>
    </cofactor>
</comment>
<keyword evidence="2" id="KW-0106">Calcium</keyword>
<dbReference type="PANTHER" id="PTHR23248:SF4">
    <property type="entry name" value="PHOSPHOLIPID SCRAMBLASE"/>
    <property type="match status" value="1"/>
</dbReference>